<reference evidence="1" key="1">
    <citation type="submission" date="2014-11" db="EMBL/GenBank/DDBJ databases">
        <authorList>
            <person name="Amaro Gonzalez C."/>
        </authorList>
    </citation>
    <scope>NUCLEOTIDE SEQUENCE</scope>
</reference>
<proteinExistence type="predicted"/>
<reference evidence="1" key="2">
    <citation type="journal article" date="2015" name="Fish Shellfish Immunol.">
        <title>Early steps in the European eel (Anguilla anguilla)-Vibrio vulnificus interaction in the gills: Role of the RtxA13 toxin.</title>
        <authorList>
            <person name="Callol A."/>
            <person name="Pajuelo D."/>
            <person name="Ebbesson L."/>
            <person name="Teles M."/>
            <person name="MacKenzie S."/>
            <person name="Amaro C."/>
        </authorList>
    </citation>
    <scope>NUCLEOTIDE SEQUENCE</scope>
</reference>
<protein>
    <submittedName>
        <fullName evidence="1">Uncharacterized protein</fullName>
    </submittedName>
</protein>
<sequence length="55" mass="6950">MEYYEPCDLYSQRVDKNCLFWFYYKITNRAFFHFVRTIRTISEPLNRKKNTFMSH</sequence>
<dbReference type="AlphaFoldDB" id="A0A0E9UGZ1"/>
<organism evidence="1">
    <name type="scientific">Anguilla anguilla</name>
    <name type="common">European freshwater eel</name>
    <name type="synonym">Muraena anguilla</name>
    <dbReference type="NCBI Taxonomy" id="7936"/>
    <lineage>
        <taxon>Eukaryota</taxon>
        <taxon>Metazoa</taxon>
        <taxon>Chordata</taxon>
        <taxon>Craniata</taxon>
        <taxon>Vertebrata</taxon>
        <taxon>Euteleostomi</taxon>
        <taxon>Actinopterygii</taxon>
        <taxon>Neopterygii</taxon>
        <taxon>Teleostei</taxon>
        <taxon>Anguilliformes</taxon>
        <taxon>Anguillidae</taxon>
        <taxon>Anguilla</taxon>
    </lineage>
</organism>
<evidence type="ECO:0000313" key="1">
    <source>
        <dbReference type="EMBL" id="JAH64490.1"/>
    </source>
</evidence>
<name>A0A0E9UGZ1_ANGAN</name>
<dbReference type="EMBL" id="GBXM01044087">
    <property type="protein sequence ID" value="JAH64490.1"/>
    <property type="molecule type" value="Transcribed_RNA"/>
</dbReference>
<accession>A0A0E9UGZ1</accession>